<keyword evidence="5 8" id="KW-1133">Transmembrane helix</keyword>
<dbReference type="GO" id="GO:0006906">
    <property type="term" value="P:vesicle fusion"/>
    <property type="evidence" value="ECO:0007669"/>
    <property type="project" value="TreeGrafter"/>
</dbReference>
<comment type="subcellular location">
    <subcellularLocation>
        <location evidence="1">Membrane</location>
        <topology evidence="1">Single-pass type IV membrane protein</topology>
    </subcellularLocation>
</comment>
<keyword evidence="3 8" id="KW-0812">Transmembrane</keyword>
<dbReference type="GO" id="GO:0006887">
    <property type="term" value="P:exocytosis"/>
    <property type="evidence" value="ECO:0007669"/>
    <property type="project" value="TreeGrafter"/>
</dbReference>
<dbReference type="OrthoDB" id="10255013at2759"/>
<name>A0A830HKS9_9CHLO</name>
<dbReference type="AlphaFoldDB" id="A0A830HKS9"/>
<dbReference type="SMART" id="SM00397">
    <property type="entry name" value="t_SNARE"/>
    <property type="match status" value="1"/>
</dbReference>
<sequence>MRNLLVSHNRGGGGGDGEEEEEEGLGYHSTPTLWNAPPQSQWNPFDDDDDDHGDDPGMSIEKSHHASINIEPEPGRSEEGEEARKQKKTSWRRNRLVWSSFRSEKGRRNEHDDDNGNNDDDDDDRKNRAAESSASARACEWVTADASAIQALFQPLNETIARVTDAYEQLPFEPTSAGAAALRRRMADDVAGASASAATLKSRIDKLKRDAGSLAPESAAARQAATFVGSFQRRLAAFLTQLGTLKKLAREREAKILERRAYAAFGERLASGEAETLLDDAGADGGAAAELVLRQAVRDAPKGSASENGQRTAAALAQIRGARVDADARLGETLALEASLNDLYALFLDMATLVDAQGEQLNSVAVHVASSVAYTHSANVELARAKHLQKSVLRKRCAFSWICVAIVGVVVAIVVVLVMGVSVGLS</sequence>
<dbReference type="Proteomes" id="UP000660262">
    <property type="component" value="Unassembled WGS sequence"/>
</dbReference>
<reference evidence="10" key="1">
    <citation type="submission" date="2020-10" db="EMBL/GenBank/DDBJ databases">
        <title>Unveiling of a novel bifunctional photoreceptor, Dualchrome1, isolated from a cosmopolitan green alga.</title>
        <authorList>
            <person name="Suzuki S."/>
            <person name="Kawachi M."/>
        </authorList>
    </citation>
    <scope>NUCLEOTIDE SEQUENCE</scope>
    <source>
        <strain evidence="10">NIES 2893</strain>
    </source>
</reference>
<feature type="region of interest" description="Disordered" evidence="7">
    <location>
        <begin position="1"/>
        <end position="137"/>
    </location>
</feature>
<evidence type="ECO:0000256" key="6">
    <source>
        <dbReference type="ARBA" id="ARBA00023136"/>
    </source>
</evidence>
<evidence type="ECO:0000256" key="3">
    <source>
        <dbReference type="ARBA" id="ARBA00022692"/>
    </source>
</evidence>
<dbReference type="GO" id="GO:0000149">
    <property type="term" value="F:SNARE binding"/>
    <property type="evidence" value="ECO:0007669"/>
    <property type="project" value="TreeGrafter"/>
</dbReference>
<feature type="compositionally biased region" description="Basic and acidic residues" evidence="7">
    <location>
        <begin position="73"/>
        <end position="84"/>
    </location>
</feature>
<evidence type="ECO:0000256" key="7">
    <source>
        <dbReference type="SAM" id="MobiDB-lite"/>
    </source>
</evidence>
<dbReference type="InterPro" id="IPR010989">
    <property type="entry name" value="SNARE"/>
</dbReference>
<evidence type="ECO:0000313" key="10">
    <source>
        <dbReference type="EMBL" id="GHP07482.1"/>
    </source>
</evidence>
<evidence type="ECO:0000256" key="8">
    <source>
        <dbReference type="SAM" id="Phobius"/>
    </source>
</evidence>
<comment type="caution">
    <text evidence="10">The sequence shown here is derived from an EMBL/GenBank/DDBJ whole genome shotgun (WGS) entry which is preliminary data.</text>
</comment>
<dbReference type="PANTHER" id="PTHR19957">
    <property type="entry name" value="SYNTAXIN"/>
    <property type="match status" value="1"/>
</dbReference>
<dbReference type="Pfam" id="PF00804">
    <property type="entry name" value="Syntaxin"/>
    <property type="match status" value="1"/>
</dbReference>
<dbReference type="CDD" id="cd15848">
    <property type="entry name" value="SNARE_syntaxin1-like"/>
    <property type="match status" value="1"/>
</dbReference>
<comment type="similarity">
    <text evidence="2">Belongs to the syntaxin family.</text>
</comment>
<dbReference type="PROSITE" id="PS50192">
    <property type="entry name" value="T_SNARE"/>
    <property type="match status" value="1"/>
</dbReference>
<feature type="compositionally biased region" description="Basic residues" evidence="7">
    <location>
        <begin position="85"/>
        <end position="95"/>
    </location>
</feature>
<dbReference type="GO" id="GO:0031201">
    <property type="term" value="C:SNARE complex"/>
    <property type="evidence" value="ECO:0007669"/>
    <property type="project" value="TreeGrafter"/>
</dbReference>
<dbReference type="SUPFAM" id="SSF47661">
    <property type="entry name" value="t-snare proteins"/>
    <property type="match status" value="1"/>
</dbReference>
<evidence type="ECO:0000256" key="4">
    <source>
        <dbReference type="ARBA" id="ARBA00022927"/>
    </source>
</evidence>
<evidence type="ECO:0000256" key="2">
    <source>
        <dbReference type="ARBA" id="ARBA00009063"/>
    </source>
</evidence>
<dbReference type="GO" id="GO:0005886">
    <property type="term" value="C:plasma membrane"/>
    <property type="evidence" value="ECO:0007669"/>
    <property type="project" value="TreeGrafter"/>
</dbReference>
<dbReference type="EMBL" id="BNJQ01000017">
    <property type="protein sequence ID" value="GHP07482.1"/>
    <property type="molecule type" value="Genomic_DNA"/>
</dbReference>
<organism evidence="10 11">
    <name type="scientific">Pycnococcus provasolii</name>
    <dbReference type="NCBI Taxonomy" id="41880"/>
    <lineage>
        <taxon>Eukaryota</taxon>
        <taxon>Viridiplantae</taxon>
        <taxon>Chlorophyta</taxon>
        <taxon>Pseudoscourfieldiophyceae</taxon>
        <taxon>Pseudoscourfieldiales</taxon>
        <taxon>Pycnococcaceae</taxon>
        <taxon>Pycnococcus</taxon>
    </lineage>
</organism>
<dbReference type="GO" id="GO:0005484">
    <property type="term" value="F:SNAP receptor activity"/>
    <property type="evidence" value="ECO:0007669"/>
    <property type="project" value="TreeGrafter"/>
</dbReference>
<dbReference type="GO" id="GO:0048278">
    <property type="term" value="P:vesicle docking"/>
    <property type="evidence" value="ECO:0007669"/>
    <property type="project" value="TreeGrafter"/>
</dbReference>
<evidence type="ECO:0000259" key="9">
    <source>
        <dbReference type="PROSITE" id="PS50192"/>
    </source>
</evidence>
<feature type="compositionally biased region" description="Basic and acidic residues" evidence="7">
    <location>
        <begin position="102"/>
        <end position="111"/>
    </location>
</feature>
<feature type="domain" description="T-SNARE coiled-coil homology" evidence="9">
    <location>
        <begin position="323"/>
        <end position="385"/>
    </location>
</feature>
<protein>
    <submittedName>
        <fullName evidence="10">Syntaxin-1A</fullName>
    </submittedName>
</protein>
<dbReference type="InterPro" id="IPR000727">
    <property type="entry name" value="T_SNARE_dom"/>
</dbReference>
<keyword evidence="4" id="KW-0653">Protein transport</keyword>
<evidence type="ECO:0000256" key="5">
    <source>
        <dbReference type="ARBA" id="ARBA00022989"/>
    </source>
</evidence>
<feature type="transmembrane region" description="Helical" evidence="8">
    <location>
        <begin position="398"/>
        <end position="425"/>
    </location>
</feature>
<dbReference type="GO" id="GO:0012505">
    <property type="term" value="C:endomembrane system"/>
    <property type="evidence" value="ECO:0007669"/>
    <property type="project" value="TreeGrafter"/>
</dbReference>
<keyword evidence="6 8" id="KW-0472">Membrane</keyword>
<keyword evidence="4" id="KW-0813">Transport</keyword>
<dbReference type="PANTHER" id="PTHR19957:SF307">
    <property type="entry name" value="PROTEIN SSO1-RELATED"/>
    <property type="match status" value="1"/>
</dbReference>
<accession>A0A830HKS9</accession>
<dbReference type="Gene3D" id="1.20.58.70">
    <property type="match status" value="1"/>
</dbReference>
<evidence type="ECO:0000256" key="1">
    <source>
        <dbReference type="ARBA" id="ARBA00004211"/>
    </source>
</evidence>
<gene>
    <name evidence="10" type="ORF">PPROV_000622400</name>
</gene>
<evidence type="ECO:0000313" key="11">
    <source>
        <dbReference type="Proteomes" id="UP000660262"/>
    </source>
</evidence>
<dbReference type="GO" id="GO:0006886">
    <property type="term" value="P:intracellular protein transport"/>
    <property type="evidence" value="ECO:0007669"/>
    <property type="project" value="TreeGrafter"/>
</dbReference>
<feature type="compositionally biased region" description="Polar residues" evidence="7">
    <location>
        <begin position="29"/>
        <end position="43"/>
    </location>
</feature>
<keyword evidence="11" id="KW-1185">Reference proteome</keyword>
<feature type="compositionally biased region" description="Acidic residues" evidence="7">
    <location>
        <begin position="112"/>
        <end position="123"/>
    </location>
</feature>
<dbReference type="InterPro" id="IPR006011">
    <property type="entry name" value="Syntaxin_N"/>
</dbReference>
<dbReference type="InterPro" id="IPR045242">
    <property type="entry name" value="Syntaxin"/>
</dbReference>
<proteinExistence type="inferred from homology"/>